<evidence type="ECO:0000313" key="2">
    <source>
        <dbReference type="Proteomes" id="UP000179010"/>
    </source>
</evidence>
<dbReference type="Proteomes" id="UP000179010">
    <property type="component" value="Unassembled WGS sequence"/>
</dbReference>
<reference evidence="1 2" key="1">
    <citation type="journal article" date="2016" name="Nat. Commun.">
        <title>Thousands of microbial genomes shed light on interconnected biogeochemical processes in an aquifer system.</title>
        <authorList>
            <person name="Anantharaman K."/>
            <person name="Brown C.T."/>
            <person name="Hug L.A."/>
            <person name="Sharon I."/>
            <person name="Castelle C.J."/>
            <person name="Probst A.J."/>
            <person name="Thomas B.C."/>
            <person name="Singh A."/>
            <person name="Wilkins M.J."/>
            <person name="Karaoz U."/>
            <person name="Brodie E.L."/>
            <person name="Williams K.H."/>
            <person name="Hubbard S.S."/>
            <person name="Banfield J.F."/>
        </authorList>
    </citation>
    <scope>NUCLEOTIDE SEQUENCE [LARGE SCALE GENOMIC DNA]</scope>
</reference>
<name>A0A1F4PRK2_UNCK3</name>
<evidence type="ECO:0000313" key="1">
    <source>
        <dbReference type="EMBL" id="OGB85672.1"/>
    </source>
</evidence>
<dbReference type="EMBL" id="METE01000001">
    <property type="protein sequence ID" value="OGB85672.1"/>
    <property type="molecule type" value="Genomic_DNA"/>
</dbReference>
<sequence length="131" mass="13969">MKEAMLLLFGVMLLGGCSNVPLLNDKTGGRTTDQTAKCGTIEVAGDLTAYNRLAVPEKQLVGILGDNGPGSGVTAIQRYSRYSLSGQPLAPISEDLSAYVGGQVIVIGKQYKFELEGQLMDELWAKSISCR</sequence>
<dbReference type="AlphaFoldDB" id="A0A1F4PRK2"/>
<protein>
    <recommendedName>
        <fullName evidence="3">Lipoprotein</fullName>
    </recommendedName>
</protein>
<gene>
    <name evidence="1" type="ORF">A2994_02845</name>
</gene>
<organism evidence="1 2">
    <name type="scientific">candidate division Kazan bacterium RIFCSPLOWO2_01_FULL_48_13</name>
    <dbReference type="NCBI Taxonomy" id="1798539"/>
    <lineage>
        <taxon>Bacteria</taxon>
        <taxon>Bacteria division Kazan-3B-28</taxon>
    </lineage>
</organism>
<evidence type="ECO:0008006" key="3">
    <source>
        <dbReference type="Google" id="ProtNLM"/>
    </source>
</evidence>
<comment type="caution">
    <text evidence="1">The sequence shown here is derived from an EMBL/GenBank/DDBJ whole genome shotgun (WGS) entry which is preliminary data.</text>
</comment>
<proteinExistence type="predicted"/>
<dbReference type="PROSITE" id="PS51257">
    <property type="entry name" value="PROKAR_LIPOPROTEIN"/>
    <property type="match status" value="1"/>
</dbReference>
<accession>A0A1F4PRK2</accession>